<keyword evidence="6 7" id="KW-0482">Metalloprotease</keyword>
<dbReference type="CDD" id="cd06456">
    <property type="entry name" value="M3A_DCP"/>
    <property type="match status" value="1"/>
</dbReference>
<dbReference type="OrthoDB" id="9773538at2"/>
<dbReference type="InterPro" id="IPR045090">
    <property type="entry name" value="Pept_M3A_M3B"/>
</dbReference>
<protein>
    <submittedName>
        <fullName evidence="9">Peptidyl-dipeptidase Dcp</fullName>
    </submittedName>
</protein>
<dbReference type="GO" id="GO:0005829">
    <property type="term" value="C:cytosol"/>
    <property type="evidence" value="ECO:0007669"/>
    <property type="project" value="TreeGrafter"/>
</dbReference>
<name>A0A1K1RJK2_9FLAO</name>
<dbReference type="EMBL" id="FPJE01000027">
    <property type="protein sequence ID" value="SFW72113.1"/>
    <property type="molecule type" value="Genomic_DNA"/>
</dbReference>
<comment type="similarity">
    <text evidence="1 7">Belongs to the peptidase M3 family.</text>
</comment>
<keyword evidence="2 7" id="KW-0645">Protease</keyword>
<evidence type="ECO:0000256" key="2">
    <source>
        <dbReference type="ARBA" id="ARBA00022670"/>
    </source>
</evidence>
<organism evidence="9 10">
    <name type="scientific">Sinomicrobium oceani</name>
    <dbReference type="NCBI Taxonomy" id="1150368"/>
    <lineage>
        <taxon>Bacteria</taxon>
        <taxon>Pseudomonadati</taxon>
        <taxon>Bacteroidota</taxon>
        <taxon>Flavobacteriia</taxon>
        <taxon>Flavobacteriales</taxon>
        <taxon>Flavobacteriaceae</taxon>
        <taxon>Sinomicrobium</taxon>
    </lineage>
</organism>
<dbReference type="Gene3D" id="1.10.1370.10">
    <property type="entry name" value="Neurolysin, domain 3"/>
    <property type="match status" value="1"/>
</dbReference>
<dbReference type="GO" id="GO:0046872">
    <property type="term" value="F:metal ion binding"/>
    <property type="evidence" value="ECO:0007669"/>
    <property type="project" value="UniProtKB-UniRule"/>
</dbReference>
<dbReference type="InterPro" id="IPR024079">
    <property type="entry name" value="MetalloPept_cat_dom_sf"/>
</dbReference>
<evidence type="ECO:0000313" key="10">
    <source>
        <dbReference type="Proteomes" id="UP000182248"/>
    </source>
</evidence>
<accession>A0A1K1RJK2</accession>
<evidence type="ECO:0000256" key="6">
    <source>
        <dbReference type="ARBA" id="ARBA00023049"/>
    </source>
</evidence>
<evidence type="ECO:0000256" key="1">
    <source>
        <dbReference type="ARBA" id="ARBA00006040"/>
    </source>
</evidence>
<evidence type="ECO:0000256" key="3">
    <source>
        <dbReference type="ARBA" id="ARBA00022723"/>
    </source>
</evidence>
<feature type="domain" description="Peptidase M3A/M3B catalytic" evidence="8">
    <location>
        <begin position="225"/>
        <end position="673"/>
    </location>
</feature>
<dbReference type="GO" id="GO:0006508">
    <property type="term" value="P:proteolysis"/>
    <property type="evidence" value="ECO:0007669"/>
    <property type="project" value="UniProtKB-KW"/>
</dbReference>
<dbReference type="InterPro" id="IPR001567">
    <property type="entry name" value="Pept_M3A_M3B_dom"/>
</dbReference>
<dbReference type="AlphaFoldDB" id="A0A1K1RJK2"/>
<keyword evidence="4 7" id="KW-0378">Hydrolase</keyword>
<reference evidence="9 10" key="1">
    <citation type="submission" date="2016-11" db="EMBL/GenBank/DDBJ databases">
        <authorList>
            <person name="Jaros S."/>
            <person name="Januszkiewicz K."/>
            <person name="Wedrychowicz H."/>
        </authorList>
    </citation>
    <scope>NUCLEOTIDE SEQUENCE [LARGE SCALE GENOMIC DNA]</scope>
    <source>
        <strain evidence="9 10">CGMCC 1.12145</strain>
    </source>
</reference>
<evidence type="ECO:0000313" key="9">
    <source>
        <dbReference type="EMBL" id="SFW72113.1"/>
    </source>
</evidence>
<dbReference type="Proteomes" id="UP000182248">
    <property type="component" value="Unassembled WGS sequence"/>
</dbReference>
<dbReference type="Gene3D" id="3.40.390.10">
    <property type="entry name" value="Collagenase (Catalytic Domain)"/>
    <property type="match status" value="1"/>
</dbReference>
<dbReference type="RefSeq" id="WP_072318877.1">
    <property type="nucleotide sequence ID" value="NZ_FPJE01000027.1"/>
</dbReference>
<evidence type="ECO:0000256" key="7">
    <source>
        <dbReference type="RuleBase" id="RU003435"/>
    </source>
</evidence>
<dbReference type="InterPro" id="IPR024080">
    <property type="entry name" value="Neurolysin/TOP_N"/>
</dbReference>
<evidence type="ECO:0000256" key="4">
    <source>
        <dbReference type="ARBA" id="ARBA00022801"/>
    </source>
</evidence>
<dbReference type="FunFam" id="3.40.390.10:FF:000009">
    <property type="entry name" value="Oligopeptidase A"/>
    <property type="match status" value="1"/>
</dbReference>
<keyword evidence="10" id="KW-1185">Reference proteome</keyword>
<dbReference type="SUPFAM" id="SSF55486">
    <property type="entry name" value="Metalloproteases ('zincins'), catalytic domain"/>
    <property type="match status" value="1"/>
</dbReference>
<comment type="cofactor">
    <cofactor evidence="7">
        <name>Zn(2+)</name>
        <dbReference type="ChEBI" id="CHEBI:29105"/>
    </cofactor>
    <text evidence="7">Binds 1 zinc ion.</text>
</comment>
<dbReference type="InterPro" id="IPR024077">
    <property type="entry name" value="Neurolysin/TOP_dom2"/>
</dbReference>
<dbReference type="Gene3D" id="1.20.1050.40">
    <property type="entry name" value="Endopeptidase. Chain P, domain 1"/>
    <property type="match status" value="1"/>
</dbReference>
<proteinExistence type="inferred from homology"/>
<evidence type="ECO:0000259" key="8">
    <source>
        <dbReference type="Pfam" id="PF01432"/>
    </source>
</evidence>
<dbReference type="GO" id="GO:0004180">
    <property type="term" value="F:carboxypeptidase activity"/>
    <property type="evidence" value="ECO:0007669"/>
    <property type="project" value="TreeGrafter"/>
</dbReference>
<dbReference type="PANTHER" id="PTHR43660:SF1">
    <property type="entry name" value="DIPEPTIDYL CARBOXYPEPTIDASE"/>
    <property type="match status" value="1"/>
</dbReference>
<dbReference type="STRING" id="1150368.SAMN02927921_03630"/>
<evidence type="ECO:0000256" key="5">
    <source>
        <dbReference type="ARBA" id="ARBA00022833"/>
    </source>
</evidence>
<dbReference type="InterPro" id="IPR034005">
    <property type="entry name" value="M3A_DCP"/>
</dbReference>
<dbReference type="Pfam" id="PF01432">
    <property type="entry name" value="Peptidase_M3"/>
    <property type="match status" value="1"/>
</dbReference>
<keyword evidence="5 7" id="KW-0862">Zinc</keyword>
<gene>
    <name evidence="9" type="ORF">SAMN02927921_03630</name>
</gene>
<keyword evidence="3 7" id="KW-0479">Metal-binding</keyword>
<sequence>MPDIRKLFDTIYESAPFQKIQAADYLPLIENEIQEAKREIDLITSNTESPNFKNTIEALEFSGKYLDRMTSMFFNLNSAETNDEIQKLAQKISPMLSEFGNDIRLNQKLFQRVEAVYLQQKELDLNAEQTTLLENRYKSFARNGAALSEDKKNKLREIDKKLSSLSLKFGENVLAETNAFELHLTDEKDISGIPEGALEAAKNLAESKDKEGWVFDLNYPSLVPFLTYADNRELRKKMLLASGSKGFHNDELDNRETVLSIARLRFERANLLGYKTHAHYVLEERMAKTPGKVNDFLKELLEKAKPAAQKEFIQLQDFARERDGIKQLEKWDGAYYTEKLKQKLFDLDDEKLKPYFKLENVVRGVFTIAHQLYDLNFEEVHDVDTYHEDVKTYKVTDNSGNFTALFYADFFPRPGKRNGAWMTSYKPQCIKDGINDRPHISIVCNFTKPTKTKPSLLTFNEVTTLFHEFGHALHGMLANTTYPSLSGTSVYWDFVELPSQVLENWCYEKEALKLFARHYETGEDLPMEYVEKIRKSSSFMEGIQTLRQLSFGLLDMSWHGIDPTTIKDVKAHENKAFSATNLYPETPETCMSTAFSHIFQGGYSSGYYSYKWAEVLDADAFELFREKGIFNKEVAVSFKENILSRGGTEDPMILYKRFRGQEPKPDALLRRAGLLEKVS</sequence>
<dbReference type="GO" id="GO:0004222">
    <property type="term" value="F:metalloendopeptidase activity"/>
    <property type="evidence" value="ECO:0007669"/>
    <property type="project" value="InterPro"/>
</dbReference>
<dbReference type="PANTHER" id="PTHR43660">
    <property type="entry name" value="DIPEPTIDYL CARBOXYPEPTIDASE"/>
    <property type="match status" value="1"/>
</dbReference>